<dbReference type="InterPro" id="IPR026906">
    <property type="entry name" value="LRR_5"/>
</dbReference>
<protein>
    <submittedName>
        <fullName evidence="2">Leucine-rich repeat domain-containing protein</fullName>
    </submittedName>
</protein>
<dbReference type="Pfam" id="PF13306">
    <property type="entry name" value="LRR_5"/>
    <property type="match status" value="1"/>
</dbReference>
<dbReference type="RefSeq" id="WP_198466852.1">
    <property type="nucleotide sequence ID" value="NZ_JAEFDC010000007.1"/>
</dbReference>
<keyword evidence="3" id="KW-1185">Reference proteome</keyword>
<keyword evidence="1" id="KW-0732">Signal</keyword>
<dbReference type="InterPro" id="IPR032675">
    <property type="entry name" value="LRR_dom_sf"/>
</dbReference>
<evidence type="ECO:0000256" key="1">
    <source>
        <dbReference type="SAM" id="SignalP"/>
    </source>
</evidence>
<sequence>MKTTFLTLMAATLAATALTGCKKDSGGDDDNVIRFTDSNLTVAVDKTAQVKLFVPSGSGVTDIKSNNTQVAIAGRTGNYLFISVKGVKEGDTTVEVKNGNRSQKAVLNVHVFKENVENKNGFKVDASTIFLKKNEVTNLRSRIKEGSGNYTMSVGNTAFADELGNFQVRGKGEGLHHEITFKDVDKNQEVKVPAYVIIPFKAISAPTELSLNSTYNINLQGVYTTTTTDDGTTNGRFDRVQMTTNGSVTAVFSLETVYDRVNRPIGKAVSGIKVTAKSVDIGSVNLINGDGQILKLNFTVKASVPTSYFIVDADGVLTVKPGAVLPPHVDIPADAKKIGREAFKDKDITSVDLKNVEEIDEDAFLGCVNLTTVTMARVKVIGKSAFRNSGLREIDLPASVEKIEKGAFDILGLVKVTCRATTPPAVGTSFNLINSSRRKLYVPASSIDTYASSWSTEIASYFRGLISNGHKPYPIQ</sequence>
<proteinExistence type="predicted"/>
<evidence type="ECO:0000313" key="2">
    <source>
        <dbReference type="EMBL" id="MBI1647221.1"/>
    </source>
</evidence>
<feature type="chain" id="PRO_5045441869" evidence="1">
    <location>
        <begin position="18"/>
        <end position="476"/>
    </location>
</feature>
<dbReference type="EMBL" id="JAEFDC010000007">
    <property type="protein sequence ID" value="MBI1647221.1"/>
    <property type="molecule type" value="Genomic_DNA"/>
</dbReference>
<evidence type="ECO:0000313" key="3">
    <source>
        <dbReference type="Proteomes" id="UP000641139"/>
    </source>
</evidence>
<gene>
    <name evidence="2" type="ORF">I7X30_09150</name>
</gene>
<accession>A0ABS0SPD0</accession>
<organism evidence="2 3">
    <name type="scientific">Capnocytophaga periodontitidis</name>
    <dbReference type="NCBI Taxonomy" id="2795027"/>
    <lineage>
        <taxon>Bacteria</taxon>
        <taxon>Pseudomonadati</taxon>
        <taxon>Bacteroidota</taxon>
        <taxon>Flavobacteriia</taxon>
        <taxon>Flavobacteriales</taxon>
        <taxon>Flavobacteriaceae</taxon>
        <taxon>Capnocytophaga</taxon>
    </lineage>
</organism>
<dbReference type="PROSITE" id="PS51257">
    <property type="entry name" value="PROKAR_LIPOPROTEIN"/>
    <property type="match status" value="1"/>
</dbReference>
<name>A0ABS0SPD0_9FLAO</name>
<feature type="signal peptide" evidence="1">
    <location>
        <begin position="1"/>
        <end position="17"/>
    </location>
</feature>
<dbReference type="Gene3D" id="3.40.50.12480">
    <property type="match status" value="1"/>
</dbReference>
<dbReference type="Proteomes" id="UP000641139">
    <property type="component" value="Unassembled WGS sequence"/>
</dbReference>
<dbReference type="Gene3D" id="3.80.10.10">
    <property type="entry name" value="Ribonuclease Inhibitor"/>
    <property type="match status" value="1"/>
</dbReference>
<comment type="caution">
    <text evidence="2">The sequence shown here is derived from an EMBL/GenBank/DDBJ whole genome shotgun (WGS) entry which is preliminary data.</text>
</comment>
<reference evidence="2 3" key="1">
    <citation type="journal article" date="2021" name="Int. J. Syst. Evol. Microbiol.">
        <title>Capnocytophaga periodontitidis sp. nov., isolated from subgingival plaque of periodontitis patient.</title>
        <authorList>
            <person name="Zhang Y."/>
            <person name="Qiao D."/>
            <person name="Shi W."/>
            <person name="Wu D."/>
            <person name="Cai M."/>
        </authorList>
    </citation>
    <scope>NUCLEOTIDE SEQUENCE [LARGE SCALE GENOMIC DNA]</scope>
    <source>
        <strain evidence="2 3">051621</strain>
    </source>
</reference>